<dbReference type="PANTHER" id="PTHR43289:SF6">
    <property type="entry name" value="SERINE_THREONINE-PROTEIN KINASE NEKL-3"/>
    <property type="match status" value="1"/>
</dbReference>
<accession>A0ABW2XKD6</accession>
<keyword evidence="3" id="KW-0808">Transferase</keyword>
<dbReference type="InterPro" id="IPR011009">
    <property type="entry name" value="Kinase-like_dom_sf"/>
</dbReference>
<keyword evidence="4" id="KW-0547">Nucleotide-binding</keyword>
<evidence type="ECO:0000313" key="9">
    <source>
        <dbReference type="EMBL" id="MFD0685207.1"/>
    </source>
</evidence>
<feature type="region of interest" description="Disordered" evidence="7">
    <location>
        <begin position="367"/>
        <end position="411"/>
    </location>
</feature>
<feature type="region of interest" description="Disordered" evidence="7">
    <location>
        <begin position="272"/>
        <end position="337"/>
    </location>
</feature>
<dbReference type="Gene3D" id="1.10.510.10">
    <property type="entry name" value="Transferase(Phosphotransferase) domain 1"/>
    <property type="match status" value="1"/>
</dbReference>
<evidence type="ECO:0000256" key="7">
    <source>
        <dbReference type="SAM" id="MobiDB-lite"/>
    </source>
</evidence>
<feature type="compositionally biased region" description="Basic residues" evidence="7">
    <location>
        <begin position="319"/>
        <end position="333"/>
    </location>
</feature>
<dbReference type="EC" id="2.7.11.1" evidence="1"/>
<dbReference type="SUPFAM" id="SSF56112">
    <property type="entry name" value="Protein kinase-like (PK-like)"/>
    <property type="match status" value="1"/>
</dbReference>
<feature type="domain" description="Protein kinase" evidence="8">
    <location>
        <begin position="11"/>
        <end position="291"/>
    </location>
</feature>
<organism evidence="9 10">
    <name type="scientific">Actinomadura fibrosa</name>
    <dbReference type="NCBI Taxonomy" id="111802"/>
    <lineage>
        <taxon>Bacteria</taxon>
        <taxon>Bacillati</taxon>
        <taxon>Actinomycetota</taxon>
        <taxon>Actinomycetes</taxon>
        <taxon>Streptosporangiales</taxon>
        <taxon>Thermomonosporaceae</taxon>
        <taxon>Actinomadura</taxon>
    </lineage>
</organism>
<keyword evidence="2" id="KW-0723">Serine/threonine-protein kinase</keyword>
<dbReference type="SMART" id="SM00220">
    <property type="entry name" value="S_TKc"/>
    <property type="match status" value="1"/>
</dbReference>
<feature type="compositionally biased region" description="Low complexity" evidence="7">
    <location>
        <begin position="369"/>
        <end position="406"/>
    </location>
</feature>
<gene>
    <name evidence="9" type="ORF">ACFQZM_11920</name>
</gene>
<evidence type="ECO:0000256" key="5">
    <source>
        <dbReference type="ARBA" id="ARBA00022777"/>
    </source>
</evidence>
<evidence type="ECO:0000256" key="2">
    <source>
        <dbReference type="ARBA" id="ARBA00022527"/>
    </source>
</evidence>
<protein>
    <recommendedName>
        <fullName evidence="1">non-specific serine/threonine protein kinase</fullName>
        <ecNumber evidence="1">2.7.11.1</ecNumber>
    </recommendedName>
</protein>
<dbReference type="Pfam" id="PF00069">
    <property type="entry name" value="Pkinase"/>
    <property type="match status" value="1"/>
</dbReference>
<keyword evidence="6" id="KW-0067">ATP-binding</keyword>
<proteinExistence type="predicted"/>
<dbReference type="Gene3D" id="3.30.200.20">
    <property type="entry name" value="Phosphorylase Kinase, domain 1"/>
    <property type="match status" value="1"/>
</dbReference>
<evidence type="ECO:0000256" key="6">
    <source>
        <dbReference type="ARBA" id="ARBA00022840"/>
    </source>
</evidence>
<name>A0ABW2XKD6_9ACTN</name>
<dbReference type="Proteomes" id="UP001597063">
    <property type="component" value="Unassembled WGS sequence"/>
</dbReference>
<feature type="compositionally biased region" description="Low complexity" evidence="7">
    <location>
        <begin position="299"/>
        <end position="316"/>
    </location>
</feature>
<dbReference type="PROSITE" id="PS50011">
    <property type="entry name" value="PROTEIN_KINASE_DOM"/>
    <property type="match status" value="1"/>
</dbReference>
<dbReference type="EMBL" id="JBHTGP010000006">
    <property type="protein sequence ID" value="MFD0685207.1"/>
    <property type="molecule type" value="Genomic_DNA"/>
</dbReference>
<dbReference type="InterPro" id="IPR000719">
    <property type="entry name" value="Prot_kinase_dom"/>
</dbReference>
<evidence type="ECO:0000313" key="10">
    <source>
        <dbReference type="Proteomes" id="UP001597063"/>
    </source>
</evidence>
<evidence type="ECO:0000256" key="4">
    <source>
        <dbReference type="ARBA" id="ARBA00022741"/>
    </source>
</evidence>
<dbReference type="PANTHER" id="PTHR43289">
    <property type="entry name" value="MITOGEN-ACTIVATED PROTEIN KINASE KINASE KINASE 20-RELATED"/>
    <property type="match status" value="1"/>
</dbReference>
<evidence type="ECO:0000256" key="3">
    <source>
        <dbReference type="ARBA" id="ARBA00022679"/>
    </source>
</evidence>
<keyword evidence="5" id="KW-0418">Kinase</keyword>
<keyword evidence="10" id="KW-1185">Reference proteome</keyword>
<comment type="caution">
    <text evidence="9">The sequence shown here is derived from an EMBL/GenBank/DDBJ whole genome shotgun (WGS) entry which is preliminary data.</text>
</comment>
<evidence type="ECO:0000259" key="8">
    <source>
        <dbReference type="PROSITE" id="PS50011"/>
    </source>
</evidence>
<feature type="compositionally biased region" description="Polar residues" evidence="7">
    <location>
        <begin position="272"/>
        <end position="282"/>
    </location>
</feature>
<sequence length="497" mass="51004">MESGLRLTERYRLIERLDGGATLEVWRAWDELLGRPVAVKLLTPARPDLHGAFQKGVNGAAGLSHGGLETVYDSDRTRDASGRLTSYVVTEFLSGETLAERLRRGAPPAAEAADICGQIASALEAAHAAGVAHGDLRPGKVVLTCGDAKIVDVGIGAVLRSARVDTTQLDTVRLSSDDLTIAENGPEDGAESAGAAIAADMRAFGAVITACLAGRTEPEAPGALGPLTALAALAARCGAADDALLPSAAEAAEALAREDEPSAAAVFRTAISGTRPTGTRTARFSRAHPSGHGHGGTTARGATARGGMRRAANATTHGERRHSGKGKPARKRGSGPGVRLAAVAVTIAIPLTAAATILASAPRTPSVIPPAVRARTDPATTAPADPANTADPADAAGPRSPSASPRRSVETDVTAALGRLRPIVSSGYASGEIRSDVAIDLDNVIANLERDIASDRIVNVTARIASLQQKIVTRLRERALSRELADRLTGVLATIPV</sequence>
<dbReference type="RefSeq" id="WP_131761806.1">
    <property type="nucleotide sequence ID" value="NZ_CAACUY010000189.1"/>
</dbReference>
<evidence type="ECO:0000256" key="1">
    <source>
        <dbReference type="ARBA" id="ARBA00012513"/>
    </source>
</evidence>
<reference evidence="10" key="1">
    <citation type="journal article" date="2019" name="Int. J. Syst. Evol. Microbiol.">
        <title>The Global Catalogue of Microorganisms (GCM) 10K type strain sequencing project: providing services to taxonomists for standard genome sequencing and annotation.</title>
        <authorList>
            <consortium name="The Broad Institute Genomics Platform"/>
            <consortium name="The Broad Institute Genome Sequencing Center for Infectious Disease"/>
            <person name="Wu L."/>
            <person name="Ma J."/>
        </authorList>
    </citation>
    <scope>NUCLEOTIDE SEQUENCE [LARGE SCALE GENOMIC DNA]</scope>
    <source>
        <strain evidence="10">JCM 9371</strain>
    </source>
</reference>